<comment type="subunit">
    <text evidence="5 6">The basal body constitutes a major portion of the flagellar organelle and consists of four rings (L,P,S, and M) mounted on a central rod. The rod consists of about 26 subunits of FlgG in the distal portion, and FlgB, FlgC and FlgF are thought to build up the proximal portion of the rod with about 6 subunits each.</text>
</comment>
<dbReference type="AlphaFoldDB" id="A0A194AHJ0"/>
<dbReference type="NCBIfam" id="TIGR01395">
    <property type="entry name" value="FlgC"/>
    <property type="match status" value="1"/>
</dbReference>
<evidence type="ECO:0000259" key="7">
    <source>
        <dbReference type="Pfam" id="PF00460"/>
    </source>
</evidence>
<evidence type="ECO:0000259" key="8">
    <source>
        <dbReference type="Pfam" id="PF06429"/>
    </source>
</evidence>
<sequence length="145" mass="16162">MDFMTAIDIGSSGLTAERTHLNVVSMNLANANTTKGPDGLPYRRKEISFKAVPAEPTFEKQMKNALTRELHGVEVDDIRDDPRPFRRVYDPGHPDAGEDGYVNYPDINVVQEMASMMTIMRSYEACATSISTTKTMFNKALELGK</sequence>
<gene>
    <name evidence="9" type="ORF">DPF_1515</name>
</gene>
<keyword evidence="9" id="KW-0969">Cilium</keyword>
<protein>
    <recommendedName>
        <fullName evidence="3 6">Flagellar basal-body rod protein FlgC</fullName>
    </recommendedName>
</protein>
<comment type="similarity">
    <text evidence="2">Belongs to the flagella basal body rod proteins family.</text>
</comment>
<accession>A0A194AHJ0</accession>
<proteinExistence type="inferred from homology"/>
<keyword evidence="9" id="KW-0282">Flagellum</keyword>
<dbReference type="InterPro" id="IPR010930">
    <property type="entry name" value="Flg_bb/hook_C_dom"/>
</dbReference>
<comment type="caution">
    <text evidence="9">The sequence shown here is derived from an EMBL/GenBank/DDBJ whole genome shotgun (WGS) entry which is preliminary data.</text>
</comment>
<dbReference type="InterPro" id="IPR006299">
    <property type="entry name" value="FlgC"/>
</dbReference>
<dbReference type="STRING" id="1592317.DPF_1515"/>
<dbReference type="OrthoDB" id="9813951at2"/>
<keyword evidence="10" id="KW-1185">Reference proteome</keyword>
<evidence type="ECO:0000256" key="4">
    <source>
        <dbReference type="ARBA" id="ARBA00023143"/>
    </source>
</evidence>
<evidence type="ECO:0000256" key="1">
    <source>
        <dbReference type="ARBA" id="ARBA00004117"/>
    </source>
</evidence>
<dbReference type="PANTHER" id="PTHR30435">
    <property type="entry name" value="FLAGELLAR PROTEIN"/>
    <property type="match status" value="1"/>
</dbReference>
<keyword evidence="4 6" id="KW-0975">Bacterial flagellum</keyword>
<dbReference type="GO" id="GO:0071978">
    <property type="term" value="P:bacterial-type flagellum-dependent swarming motility"/>
    <property type="evidence" value="ECO:0007669"/>
    <property type="project" value="TreeGrafter"/>
</dbReference>
<feature type="domain" description="Flagellar basal-body/hook protein C-terminal" evidence="8">
    <location>
        <begin position="99"/>
        <end position="143"/>
    </location>
</feature>
<dbReference type="Pfam" id="PF00460">
    <property type="entry name" value="Flg_bb_rod"/>
    <property type="match status" value="1"/>
</dbReference>
<feature type="domain" description="Flagellar basal body rod protein N-terminal" evidence="7">
    <location>
        <begin position="7"/>
        <end position="34"/>
    </location>
</feature>
<reference evidence="10" key="1">
    <citation type="submission" date="2016-06" db="EMBL/GenBank/DDBJ databases">
        <title>Draft genome sequence of Desulfoplanes formicivorans strain Pf12B.</title>
        <authorList>
            <person name="Watanabe M."/>
            <person name="Kojima H."/>
            <person name="Fukui M."/>
        </authorList>
    </citation>
    <scope>NUCLEOTIDE SEQUENCE [LARGE SCALE GENOMIC DNA]</scope>
    <source>
        <strain evidence="10">Pf12B</strain>
    </source>
</reference>
<dbReference type="Pfam" id="PF06429">
    <property type="entry name" value="Flg_bbr_C"/>
    <property type="match status" value="1"/>
</dbReference>
<evidence type="ECO:0000256" key="5">
    <source>
        <dbReference type="ARBA" id="ARBA00025933"/>
    </source>
</evidence>
<dbReference type="InterPro" id="IPR001444">
    <property type="entry name" value="Flag_bb_rod_N"/>
</dbReference>
<evidence type="ECO:0000256" key="3">
    <source>
        <dbReference type="ARBA" id="ARBA00017941"/>
    </source>
</evidence>
<evidence type="ECO:0000256" key="6">
    <source>
        <dbReference type="RuleBase" id="RU362062"/>
    </source>
</evidence>
<dbReference type="GO" id="GO:0030694">
    <property type="term" value="C:bacterial-type flagellum basal body, rod"/>
    <property type="evidence" value="ECO:0007669"/>
    <property type="project" value="UniProtKB-UniRule"/>
</dbReference>
<keyword evidence="9" id="KW-0966">Cell projection</keyword>
<organism evidence="9 10">
    <name type="scientific">Desulfoplanes formicivorans</name>
    <dbReference type="NCBI Taxonomy" id="1592317"/>
    <lineage>
        <taxon>Bacteria</taxon>
        <taxon>Pseudomonadati</taxon>
        <taxon>Thermodesulfobacteriota</taxon>
        <taxon>Desulfovibrionia</taxon>
        <taxon>Desulfovibrionales</taxon>
        <taxon>Desulfoplanaceae</taxon>
        <taxon>Desulfoplanes</taxon>
    </lineage>
</organism>
<dbReference type="RefSeq" id="WP_069858575.1">
    <property type="nucleotide sequence ID" value="NZ_BDFE01000015.1"/>
</dbReference>
<evidence type="ECO:0000313" key="10">
    <source>
        <dbReference type="Proteomes" id="UP000095200"/>
    </source>
</evidence>
<name>A0A194AHJ0_9BACT</name>
<dbReference type="EMBL" id="BDFE01000015">
    <property type="protein sequence ID" value="GAU08798.1"/>
    <property type="molecule type" value="Genomic_DNA"/>
</dbReference>
<dbReference type="Proteomes" id="UP000095200">
    <property type="component" value="Unassembled WGS sequence"/>
</dbReference>
<comment type="subcellular location">
    <subcellularLocation>
        <location evidence="1 6">Bacterial flagellum basal body</location>
    </subcellularLocation>
</comment>
<evidence type="ECO:0000313" key="9">
    <source>
        <dbReference type="EMBL" id="GAU08798.1"/>
    </source>
</evidence>
<dbReference type="PANTHER" id="PTHR30435:SF2">
    <property type="entry name" value="FLAGELLAR BASAL-BODY ROD PROTEIN FLGC"/>
    <property type="match status" value="1"/>
</dbReference>
<evidence type="ECO:0000256" key="2">
    <source>
        <dbReference type="ARBA" id="ARBA00009677"/>
    </source>
</evidence>